<keyword evidence="3" id="KW-0413">Isomerase</keyword>
<dbReference type="PROSITE" id="PS50056">
    <property type="entry name" value="TYR_PHOSPHATASE_2"/>
    <property type="match status" value="1"/>
</dbReference>
<evidence type="ECO:0000259" key="5">
    <source>
        <dbReference type="PROSITE" id="PS50056"/>
    </source>
</evidence>
<dbReference type="SUPFAM" id="SSF52799">
    <property type="entry name" value="(Phosphotyrosine protein) phosphatases II"/>
    <property type="match status" value="1"/>
</dbReference>
<dbReference type="PANTHER" id="PTHR11142:SF0">
    <property type="entry name" value="TRNA PSEUDOURIDINE SYNTHASE-LIKE 1"/>
    <property type="match status" value="1"/>
</dbReference>
<dbReference type="CDD" id="cd14498">
    <property type="entry name" value="DSP"/>
    <property type="match status" value="1"/>
</dbReference>
<evidence type="ECO:0000313" key="6">
    <source>
        <dbReference type="EMBL" id="KAK3931174.1"/>
    </source>
</evidence>
<reference evidence="6" key="1">
    <citation type="submission" date="2021-07" db="EMBL/GenBank/DDBJ databases">
        <authorList>
            <person name="Catto M.A."/>
            <person name="Jacobson A."/>
            <person name="Kennedy G."/>
            <person name="Labadie P."/>
            <person name="Hunt B.G."/>
            <person name="Srinivasan R."/>
        </authorList>
    </citation>
    <scope>NUCLEOTIDE SEQUENCE</scope>
    <source>
        <strain evidence="6">PL_HMW_Pooled</strain>
        <tissue evidence="6">Head</tissue>
    </source>
</reference>
<dbReference type="InterPro" id="IPR020095">
    <property type="entry name" value="PsdUridine_synth_TruA_C"/>
</dbReference>
<dbReference type="GO" id="GO:0009982">
    <property type="term" value="F:pseudouridine synthase activity"/>
    <property type="evidence" value="ECO:0007669"/>
    <property type="project" value="InterPro"/>
</dbReference>
<dbReference type="PROSITE" id="PS50054">
    <property type="entry name" value="TYR_PHOSPHATASE_DUAL"/>
    <property type="match status" value="1"/>
</dbReference>
<dbReference type="SUPFAM" id="SSF55120">
    <property type="entry name" value="Pseudouridine synthase"/>
    <property type="match status" value="1"/>
</dbReference>
<protein>
    <submittedName>
        <fullName evidence="6">tRNA pseudouridine synthase-like 1</fullName>
    </submittedName>
</protein>
<dbReference type="GO" id="GO:0031119">
    <property type="term" value="P:tRNA pseudouridine synthesis"/>
    <property type="evidence" value="ECO:0007669"/>
    <property type="project" value="TreeGrafter"/>
</dbReference>
<dbReference type="InterPro" id="IPR020422">
    <property type="entry name" value="TYR_PHOSPHATASE_DUAL_dom"/>
</dbReference>
<dbReference type="SMART" id="SM00195">
    <property type="entry name" value="DSPc"/>
    <property type="match status" value="1"/>
</dbReference>
<dbReference type="Pfam" id="PF00782">
    <property type="entry name" value="DSPc"/>
    <property type="match status" value="1"/>
</dbReference>
<evidence type="ECO:0000256" key="3">
    <source>
        <dbReference type="ARBA" id="ARBA00023235"/>
    </source>
</evidence>
<gene>
    <name evidence="6" type="ORF">KUF71_025154</name>
</gene>
<dbReference type="InterPro" id="IPR000387">
    <property type="entry name" value="Tyr_Pase_dom"/>
</dbReference>
<dbReference type="Proteomes" id="UP001219518">
    <property type="component" value="Unassembled WGS sequence"/>
</dbReference>
<evidence type="ECO:0000256" key="1">
    <source>
        <dbReference type="ARBA" id="ARBA00009375"/>
    </source>
</evidence>
<dbReference type="Gene3D" id="3.30.70.660">
    <property type="entry name" value="Pseudouridine synthase I, catalytic domain, C-terminal subdomain"/>
    <property type="match status" value="1"/>
</dbReference>
<dbReference type="HAMAP" id="MF_00171">
    <property type="entry name" value="TruA"/>
    <property type="match status" value="1"/>
</dbReference>
<dbReference type="InterPro" id="IPR001406">
    <property type="entry name" value="PsdUridine_synth_TruA"/>
</dbReference>
<reference evidence="6" key="2">
    <citation type="journal article" date="2023" name="BMC Genomics">
        <title>Pest status, molecular evolution, and epigenetic factors derived from the genome assembly of Frankliniella fusca, a thysanopteran phytovirus vector.</title>
        <authorList>
            <person name="Catto M.A."/>
            <person name="Labadie P.E."/>
            <person name="Jacobson A.L."/>
            <person name="Kennedy G.G."/>
            <person name="Srinivasan R."/>
            <person name="Hunt B.G."/>
        </authorList>
    </citation>
    <scope>NUCLEOTIDE SEQUENCE</scope>
    <source>
        <strain evidence="6">PL_HMW_Pooled</strain>
    </source>
</reference>
<keyword evidence="7" id="KW-1185">Reference proteome</keyword>
<dbReference type="InterPro" id="IPR020097">
    <property type="entry name" value="PsdUridine_synth_TruA_a/b_dom"/>
</dbReference>
<dbReference type="AlphaFoldDB" id="A0AAE1LUD5"/>
<dbReference type="InterPro" id="IPR000340">
    <property type="entry name" value="Dual-sp_phosphatase_cat-dom"/>
</dbReference>
<organism evidence="6 7">
    <name type="scientific">Frankliniella fusca</name>
    <dbReference type="NCBI Taxonomy" id="407009"/>
    <lineage>
        <taxon>Eukaryota</taxon>
        <taxon>Metazoa</taxon>
        <taxon>Ecdysozoa</taxon>
        <taxon>Arthropoda</taxon>
        <taxon>Hexapoda</taxon>
        <taxon>Insecta</taxon>
        <taxon>Pterygota</taxon>
        <taxon>Neoptera</taxon>
        <taxon>Paraneoptera</taxon>
        <taxon>Thysanoptera</taxon>
        <taxon>Terebrantia</taxon>
        <taxon>Thripoidea</taxon>
        <taxon>Thripidae</taxon>
        <taxon>Frankliniella</taxon>
    </lineage>
</organism>
<keyword evidence="2" id="KW-0819">tRNA processing</keyword>
<accession>A0AAE1LUD5</accession>
<dbReference type="InterPro" id="IPR029021">
    <property type="entry name" value="Prot-tyrosine_phosphatase-like"/>
</dbReference>
<proteinExistence type="inferred from homology"/>
<dbReference type="Gene3D" id="3.90.190.10">
    <property type="entry name" value="Protein tyrosine phosphatase superfamily"/>
    <property type="match status" value="1"/>
</dbReference>
<dbReference type="Gene3D" id="3.30.70.580">
    <property type="entry name" value="Pseudouridine synthase I, catalytic domain, N-terminal subdomain"/>
    <property type="match status" value="1"/>
</dbReference>
<name>A0AAE1LUD5_9NEOP</name>
<evidence type="ECO:0000259" key="4">
    <source>
        <dbReference type="PROSITE" id="PS50054"/>
    </source>
</evidence>
<feature type="domain" description="Tyrosine specific protein phosphatases" evidence="5">
    <location>
        <begin position="418"/>
        <end position="477"/>
    </location>
</feature>
<feature type="domain" description="Tyrosine-protein phosphatase" evidence="4">
    <location>
        <begin position="355"/>
        <end position="498"/>
    </location>
</feature>
<comment type="caution">
    <text evidence="6">The sequence shown here is derived from an EMBL/GenBank/DDBJ whole genome shotgun (WGS) entry which is preliminary data.</text>
</comment>
<comment type="similarity">
    <text evidence="1">Belongs to the tRNA pseudouridine synthase TruA family.</text>
</comment>
<dbReference type="InterPro" id="IPR020103">
    <property type="entry name" value="PsdUridine_synth_cat_dom_sf"/>
</dbReference>
<dbReference type="InterPro" id="IPR020094">
    <property type="entry name" value="TruA/RsuA/RluB/E/F_N"/>
</dbReference>
<dbReference type="Pfam" id="PF01416">
    <property type="entry name" value="PseudoU_synth_1"/>
    <property type="match status" value="1"/>
</dbReference>
<dbReference type="GO" id="GO:0003723">
    <property type="term" value="F:RNA binding"/>
    <property type="evidence" value="ECO:0007669"/>
    <property type="project" value="InterPro"/>
</dbReference>
<dbReference type="PANTHER" id="PTHR11142">
    <property type="entry name" value="PSEUDOURIDYLATE SYNTHASE"/>
    <property type="match status" value="1"/>
</dbReference>
<sequence>MKKRYLIRFSYLGNHFLSCSKQSKDVDLTSVVGALELPLRSLRNISLASEVHISSRTDRGVHALQNTAHFDLQASYNFDGFVIVNALNKFYFKKGIGLRVSDICQVSADFNARKFAKLRTYLYRIAVPKSDIINLGQHAPISEVTRCYFLRKPGFDIEAVQKGLSLLIGTHNFISFTGKPTRQVLVRTPIRRIISFSISQGAPLRCALYEPFSCNFDYWDFVVEGRSFNYNQVRRMVAALIAVGQGQFPYHGLQKMLDSQLQPTEWIMSKIAPACGLYLMKVLYNEEDLSVDRKPKERKLKKQREMLNHTSTRVTTVEGKTLREEILNGEILLKEIPVGNQSCPGFVIDTKPDLQVAEIIKSSLYLGSQDVTQDFKVMTDCRITHVISLGVTVPPLPQLPALSYSFIPALDVPDEQINRMLNEVLPLMDDIINKGGCVLVHCNAGVSRAPTVVIAYLMTFKGLKFNEASALVKEKRPASKPNAGFVQQLLSLEGILLKGEKKEMAKQQC</sequence>
<evidence type="ECO:0000256" key="2">
    <source>
        <dbReference type="ARBA" id="ARBA00022694"/>
    </source>
</evidence>
<dbReference type="EMBL" id="JAHWGI010001418">
    <property type="protein sequence ID" value="KAK3931174.1"/>
    <property type="molecule type" value="Genomic_DNA"/>
</dbReference>
<evidence type="ECO:0000313" key="7">
    <source>
        <dbReference type="Proteomes" id="UP001219518"/>
    </source>
</evidence>